<protein>
    <submittedName>
        <fullName evidence="2">Uncharacterized protein</fullName>
    </submittedName>
</protein>
<accession>A0AAV4DPK9</accession>
<keyword evidence="3" id="KW-1185">Reference proteome</keyword>
<feature type="compositionally biased region" description="Low complexity" evidence="1">
    <location>
        <begin position="72"/>
        <end position="84"/>
    </location>
</feature>
<evidence type="ECO:0000313" key="3">
    <source>
        <dbReference type="Proteomes" id="UP000735302"/>
    </source>
</evidence>
<name>A0AAV4DPK9_9GAST</name>
<reference evidence="2 3" key="1">
    <citation type="journal article" date="2021" name="Elife">
        <title>Chloroplast acquisition without the gene transfer in kleptoplastic sea slugs, Plakobranchus ocellatus.</title>
        <authorList>
            <person name="Maeda T."/>
            <person name="Takahashi S."/>
            <person name="Yoshida T."/>
            <person name="Shimamura S."/>
            <person name="Takaki Y."/>
            <person name="Nagai Y."/>
            <person name="Toyoda A."/>
            <person name="Suzuki Y."/>
            <person name="Arimoto A."/>
            <person name="Ishii H."/>
            <person name="Satoh N."/>
            <person name="Nishiyama T."/>
            <person name="Hasebe M."/>
            <person name="Maruyama T."/>
            <person name="Minagawa J."/>
            <person name="Obokata J."/>
            <person name="Shigenobu S."/>
        </authorList>
    </citation>
    <scope>NUCLEOTIDE SEQUENCE [LARGE SCALE GENOMIC DNA]</scope>
</reference>
<gene>
    <name evidence="2" type="ORF">PoB_007278200</name>
</gene>
<organism evidence="2 3">
    <name type="scientific">Plakobranchus ocellatus</name>
    <dbReference type="NCBI Taxonomy" id="259542"/>
    <lineage>
        <taxon>Eukaryota</taxon>
        <taxon>Metazoa</taxon>
        <taxon>Spiralia</taxon>
        <taxon>Lophotrochozoa</taxon>
        <taxon>Mollusca</taxon>
        <taxon>Gastropoda</taxon>
        <taxon>Heterobranchia</taxon>
        <taxon>Euthyneura</taxon>
        <taxon>Panpulmonata</taxon>
        <taxon>Sacoglossa</taxon>
        <taxon>Placobranchoidea</taxon>
        <taxon>Plakobranchidae</taxon>
        <taxon>Plakobranchus</taxon>
    </lineage>
</organism>
<comment type="caution">
    <text evidence="2">The sequence shown here is derived from an EMBL/GenBank/DDBJ whole genome shotgun (WGS) entry which is preliminary data.</text>
</comment>
<proteinExistence type="predicted"/>
<dbReference type="EMBL" id="BLXT01008183">
    <property type="protein sequence ID" value="GFO46277.1"/>
    <property type="molecule type" value="Genomic_DNA"/>
</dbReference>
<evidence type="ECO:0000256" key="1">
    <source>
        <dbReference type="SAM" id="MobiDB-lite"/>
    </source>
</evidence>
<feature type="region of interest" description="Disordered" evidence="1">
    <location>
        <begin position="64"/>
        <end position="84"/>
    </location>
</feature>
<dbReference type="Proteomes" id="UP000735302">
    <property type="component" value="Unassembled WGS sequence"/>
</dbReference>
<evidence type="ECO:0000313" key="2">
    <source>
        <dbReference type="EMBL" id="GFO46277.1"/>
    </source>
</evidence>
<sequence>MLYGLNLHIARSAICQDTESNLDPRLQSATEIPNFFVISATWSLHIAISHQLVVLQISYRPQLCRDPPVGNSSPASSALARSRA</sequence>
<dbReference type="AlphaFoldDB" id="A0AAV4DPK9"/>